<reference evidence="2" key="1">
    <citation type="journal article" date="2020" name="Stud. Mycol.">
        <title>101 Dothideomycetes genomes: a test case for predicting lifestyles and emergence of pathogens.</title>
        <authorList>
            <person name="Haridas S."/>
            <person name="Albert R."/>
            <person name="Binder M."/>
            <person name="Bloem J."/>
            <person name="Labutti K."/>
            <person name="Salamov A."/>
            <person name="Andreopoulos B."/>
            <person name="Baker S."/>
            <person name="Barry K."/>
            <person name="Bills G."/>
            <person name="Bluhm B."/>
            <person name="Cannon C."/>
            <person name="Castanera R."/>
            <person name="Culley D."/>
            <person name="Daum C."/>
            <person name="Ezra D."/>
            <person name="Gonzalez J."/>
            <person name="Henrissat B."/>
            <person name="Kuo A."/>
            <person name="Liang C."/>
            <person name="Lipzen A."/>
            <person name="Lutzoni F."/>
            <person name="Magnuson J."/>
            <person name="Mondo S."/>
            <person name="Nolan M."/>
            <person name="Ohm R."/>
            <person name="Pangilinan J."/>
            <person name="Park H.-J."/>
            <person name="Ramirez L."/>
            <person name="Alfaro M."/>
            <person name="Sun H."/>
            <person name="Tritt A."/>
            <person name="Yoshinaga Y."/>
            <person name="Zwiers L.-H."/>
            <person name="Turgeon B."/>
            <person name="Goodwin S."/>
            <person name="Spatafora J."/>
            <person name="Crous P."/>
            <person name="Grigoriev I."/>
        </authorList>
    </citation>
    <scope>NUCLEOTIDE SEQUENCE</scope>
    <source>
        <strain evidence="2">CBS 113818</strain>
    </source>
</reference>
<dbReference type="EMBL" id="MU006231">
    <property type="protein sequence ID" value="KAF2823806.1"/>
    <property type="molecule type" value="Genomic_DNA"/>
</dbReference>
<evidence type="ECO:0000256" key="1">
    <source>
        <dbReference type="SAM" id="SignalP"/>
    </source>
</evidence>
<dbReference type="Proteomes" id="UP000799424">
    <property type="component" value="Unassembled WGS sequence"/>
</dbReference>
<evidence type="ECO:0000313" key="3">
    <source>
        <dbReference type="Proteomes" id="UP000799424"/>
    </source>
</evidence>
<accession>A0A6A6ZSJ5</accession>
<evidence type="ECO:0000313" key="2">
    <source>
        <dbReference type="EMBL" id="KAF2823806.1"/>
    </source>
</evidence>
<name>A0A6A6ZSJ5_9PLEO</name>
<protein>
    <recommendedName>
        <fullName evidence="4">Lipocalin-like domain-containing protein</fullName>
    </recommendedName>
</protein>
<keyword evidence="3" id="KW-1185">Reference proteome</keyword>
<gene>
    <name evidence="2" type="ORF">CC86DRAFT_408827</name>
</gene>
<feature type="chain" id="PRO_5025362734" description="Lipocalin-like domain-containing protein" evidence="1">
    <location>
        <begin position="16"/>
        <end position="136"/>
    </location>
</feature>
<proteinExistence type="predicted"/>
<keyword evidence="1" id="KW-0732">Signal</keyword>
<dbReference type="AlphaFoldDB" id="A0A6A6ZSJ5"/>
<dbReference type="OrthoDB" id="3798738at2759"/>
<feature type="signal peptide" evidence="1">
    <location>
        <begin position="1"/>
        <end position="15"/>
    </location>
</feature>
<sequence>MLSPLILALAAMSSASVLPRAQDGSWAVAISSSAYANGFSSQKVTANYTSSAYPAGIVSTCTEEYNPGNTPAATKGCDNEAFKFEYDGQTIKLQQNIELPTAQTVFGEGSLELKISDSVGRTRSGEAVVEVTSAIA</sequence>
<organism evidence="2 3">
    <name type="scientific">Ophiobolus disseminans</name>
    <dbReference type="NCBI Taxonomy" id="1469910"/>
    <lineage>
        <taxon>Eukaryota</taxon>
        <taxon>Fungi</taxon>
        <taxon>Dikarya</taxon>
        <taxon>Ascomycota</taxon>
        <taxon>Pezizomycotina</taxon>
        <taxon>Dothideomycetes</taxon>
        <taxon>Pleosporomycetidae</taxon>
        <taxon>Pleosporales</taxon>
        <taxon>Pleosporineae</taxon>
        <taxon>Phaeosphaeriaceae</taxon>
        <taxon>Ophiobolus</taxon>
    </lineage>
</organism>
<evidence type="ECO:0008006" key="4">
    <source>
        <dbReference type="Google" id="ProtNLM"/>
    </source>
</evidence>